<dbReference type="EMBL" id="FPHJ01000014">
    <property type="protein sequence ID" value="SFV55171.1"/>
    <property type="molecule type" value="Genomic_DNA"/>
</dbReference>
<feature type="transmembrane region" description="Helical" evidence="1">
    <location>
        <begin position="77"/>
        <end position="97"/>
    </location>
</feature>
<keyword evidence="1" id="KW-0472">Membrane</keyword>
<dbReference type="SUPFAM" id="SSF50249">
    <property type="entry name" value="Nucleic acid-binding proteins"/>
    <property type="match status" value="1"/>
</dbReference>
<keyword evidence="1" id="KW-0812">Transmembrane</keyword>
<proteinExistence type="predicted"/>
<keyword evidence="1" id="KW-1133">Transmembrane helix</keyword>
<dbReference type="InterPro" id="IPR012340">
    <property type="entry name" value="NA-bd_OB-fold"/>
</dbReference>
<evidence type="ECO:0000259" key="2">
    <source>
        <dbReference type="PROSITE" id="PS51857"/>
    </source>
</evidence>
<name>A0A1W1BNW3_9ZZZZ</name>
<dbReference type="PROSITE" id="PS51857">
    <property type="entry name" value="CSD_2"/>
    <property type="match status" value="1"/>
</dbReference>
<evidence type="ECO:0000313" key="3">
    <source>
        <dbReference type="EMBL" id="SFV55171.1"/>
    </source>
</evidence>
<accession>A0A1W1BNW3</accession>
<sequence>MAKMIGKVVQFGSKGYGFIEGENGEKYFFHKKSLTGRGKIRVKSKVEFKVEETDKGLAALSIRTISKKPSKPLSNGTIKFLFTILFIAQIISFYFILQ</sequence>
<gene>
    <name evidence="3" type="ORF">MNB_SUP05-5-342</name>
</gene>
<protein>
    <submittedName>
        <fullName evidence="3">Cold shock protein</fullName>
    </submittedName>
</protein>
<feature type="domain" description="CSD" evidence="2">
    <location>
        <begin position="3"/>
        <end position="64"/>
    </location>
</feature>
<dbReference type="InterPro" id="IPR002059">
    <property type="entry name" value="CSP_DNA-bd"/>
</dbReference>
<dbReference type="AlphaFoldDB" id="A0A1W1BNW3"/>
<dbReference type="Pfam" id="PF00313">
    <property type="entry name" value="CSD"/>
    <property type="match status" value="1"/>
</dbReference>
<evidence type="ECO:0000256" key="1">
    <source>
        <dbReference type="SAM" id="Phobius"/>
    </source>
</evidence>
<dbReference type="Gene3D" id="2.40.50.140">
    <property type="entry name" value="Nucleic acid-binding proteins"/>
    <property type="match status" value="1"/>
</dbReference>
<organism evidence="3">
    <name type="scientific">hydrothermal vent metagenome</name>
    <dbReference type="NCBI Taxonomy" id="652676"/>
    <lineage>
        <taxon>unclassified sequences</taxon>
        <taxon>metagenomes</taxon>
        <taxon>ecological metagenomes</taxon>
    </lineage>
</organism>
<reference evidence="3" key="1">
    <citation type="submission" date="2016-10" db="EMBL/GenBank/DDBJ databases">
        <authorList>
            <person name="de Groot N.N."/>
        </authorList>
    </citation>
    <scope>NUCLEOTIDE SEQUENCE</scope>
</reference>
<dbReference type="GO" id="GO:0003676">
    <property type="term" value="F:nucleic acid binding"/>
    <property type="evidence" value="ECO:0007669"/>
    <property type="project" value="InterPro"/>
</dbReference>